<accession>A0A3D8IVU3</accession>
<dbReference type="Proteomes" id="UP000257045">
    <property type="component" value="Unassembled WGS sequence"/>
</dbReference>
<dbReference type="Pfam" id="PF05973">
    <property type="entry name" value="Gp49"/>
    <property type="match status" value="1"/>
</dbReference>
<dbReference type="RefSeq" id="WP_115569985.1">
    <property type="nucleotide sequence ID" value="NZ_NXLV01000015.1"/>
</dbReference>
<evidence type="ECO:0000313" key="2">
    <source>
        <dbReference type="Proteomes" id="UP000257045"/>
    </source>
</evidence>
<dbReference type="OrthoDB" id="5355539at2"/>
<evidence type="ECO:0000313" key="1">
    <source>
        <dbReference type="EMBL" id="RDU69378.1"/>
    </source>
</evidence>
<dbReference type="AlphaFoldDB" id="A0A3D8IVU3"/>
<gene>
    <name evidence="1" type="ORF">CQA58_06885</name>
</gene>
<proteinExistence type="predicted"/>
<protein>
    <recommendedName>
        <fullName evidence="3">Type II toxin-antitoxin system RelE/ParE family toxin</fullName>
    </recommendedName>
</protein>
<evidence type="ECO:0008006" key="3">
    <source>
        <dbReference type="Google" id="ProtNLM"/>
    </source>
</evidence>
<sequence>MAFEIIYCNERIHTYLQKLETPLAQKAFELIEDLSKNGNKLDLLHTKTRCEHIFKIRVKSPRQSLRVFYTFVGENLYILHAYIKKDQKTRNKELDLAVKRLRSI</sequence>
<organism evidence="1 2">
    <name type="scientific">Helicobacter brantae</name>
    <dbReference type="NCBI Taxonomy" id="375927"/>
    <lineage>
        <taxon>Bacteria</taxon>
        <taxon>Pseudomonadati</taxon>
        <taxon>Campylobacterota</taxon>
        <taxon>Epsilonproteobacteria</taxon>
        <taxon>Campylobacterales</taxon>
        <taxon>Helicobacteraceae</taxon>
        <taxon>Helicobacter</taxon>
    </lineage>
</organism>
<comment type="caution">
    <text evidence="1">The sequence shown here is derived from an EMBL/GenBank/DDBJ whole genome shotgun (WGS) entry which is preliminary data.</text>
</comment>
<reference evidence="1 2" key="1">
    <citation type="submission" date="2018-04" db="EMBL/GenBank/DDBJ databases">
        <title>Novel Campyloabacter and Helicobacter Species and Strains.</title>
        <authorList>
            <person name="Mannion A.J."/>
            <person name="Shen Z."/>
            <person name="Fox J.G."/>
        </authorList>
    </citation>
    <scope>NUCLEOTIDE SEQUENCE [LARGE SCALE GENOMIC DNA]</scope>
    <source>
        <strain evidence="1 2">MIT 04-9366</strain>
    </source>
</reference>
<name>A0A3D8IVU3_9HELI</name>
<dbReference type="EMBL" id="NXLV01000015">
    <property type="protein sequence ID" value="RDU69378.1"/>
    <property type="molecule type" value="Genomic_DNA"/>
</dbReference>
<dbReference type="InterPro" id="IPR009241">
    <property type="entry name" value="HigB-like"/>
</dbReference>
<keyword evidence="2" id="KW-1185">Reference proteome</keyword>